<comment type="similarity">
    <text evidence="1">Belongs to the glycosyl hydrolase 65 family.</text>
</comment>
<evidence type="ECO:0000256" key="5">
    <source>
        <dbReference type="SAM" id="MobiDB-lite"/>
    </source>
</evidence>
<dbReference type="eggNOG" id="COG1554">
    <property type="taxonomic scope" value="Bacteria"/>
</dbReference>
<keyword evidence="10" id="KW-1185">Reference proteome</keyword>
<dbReference type="GO" id="GO:0004553">
    <property type="term" value="F:hydrolase activity, hydrolyzing O-glycosyl compounds"/>
    <property type="evidence" value="ECO:0007669"/>
    <property type="project" value="TreeGrafter"/>
</dbReference>
<dbReference type="KEGG" id="kse:Ksed_20570"/>
<dbReference type="SUPFAM" id="SSF74650">
    <property type="entry name" value="Galactose mutarotase-like"/>
    <property type="match status" value="1"/>
</dbReference>
<feature type="compositionally biased region" description="Basic and acidic residues" evidence="5">
    <location>
        <begin position="13"/>
        <end position="22"/>
    </location>
</feature>
<dbReference type="RefSeq" id="WP_015779990.1">
    <property type="nucleotide sequence ID" value="NC_013169.1"/>
</dbReference>
<dbReference type="HOGENOM" id="CLU_006285_2_2_11"/>
<dbReference type="Proteomes" id="UP000006666">
    <property type="component" value="Chromosome"/>
</dbReference>
<dbReference type="AlphaFoldDB" id="C7NKW0"/>
<dbReference type="Gene3D" id="2.70.98.40">
    <property type="entry name" value="Glycoside hydrolase, family 65, N-terminal domain"/>
    <property type="match status" value="1"/>
</dbReference>
<feature type="binding site" evidence="4">
    <location>
        <begin position="390"/>
        <end position="391"/>
    </location>
    <ligand>
        <name>substrate</name>
    </ligand>
</feature>
<sequence length="843" mass="93220">MTAANHVTAHADGAPRTDPMDRTRFPIDPWRLVETACRSEDLGHTETLFAVANGYLGLRGNPEEGREAHTHGTFVNGVHETWRIKHAEEAYGFAKVGQTIVNAPDAKLMKLYVDDEPFILATADIESYERSLDMRAGTLTRDVVWRTPAGKRVRVHSERLVSFAERHLALLSLEVQMLSGDAALTVSSQILNRQDGSDEYAVDSKSLGAGFDPRKAATFGHRVLQSQAQETTDRRLAMGWRTTNSRMTLGVGVEHQVTTDAEVRPSQVVTEDQAKQVYAFRLQEGQSFRLDKWVSYHSSTGVPVPELLDRCHRTLDRLASEGVAAAHAAQADWLADFWANADVEVPADPAIQQAVRYALFSLAQATGRADREGIPAKGVTGSGYEGHYFWDTEAYVVPFLTYTMPHLARNALHFRSRLLPKARERAADLALEGALFPWRTINGEEASAYYAAGTAQYHIDADVAYALTKYLDATGDEHLARRDAVDILVGTARMWADLGFWRHGDEPSFHIHSVTGPDEYTAVVNNNLFTNVMARYNLERAASALARLAEEDPQAHSEAVERLDLREDEAQTWERLAAAVHIPYDEALGIHPQDEHFLDREIWDLAATPPEKHPLLLHYHPLVIYRYQVLKQADVVLALFLQGDRFTLEQKRANFEYYDPITTGDSTLSAVVQSIMAAEVGYHRMALDYFLRALYVDLADAHSNTEDGMHIANSGGVWSALVSGFGGMRAVAGQLTFDPRLPEDWDEITFRVQWRGSRLRIRVAQESMELTAETGPASGAEPVTLIVRGEPVSVGPETTTVALDGQGERLDAVLSPGCQVGRARADGTVITASTPEEGAATTT</sequence>
<feature type="domain" description="Glycoside hydrolase family 65 C-terminal" evidence="7">
    <location>
        <begin position="728"/>
        <end position="794"/>
    </location>
</feature>
<dbReference type="SUPFAM" id="SSF48208">
    <property type="entry name" value="Six-hairpin glycosidases"/>
    <property type="match status" value="1"/>
</dbReference>
<accession>C7NKW0</accession>
<dbReference type="PANTHER" id="PTHR11051:SF13">
    <property type="entry name" value="GLYCOSYL TRANSFERASE"/>
    <property type="match status" value="1"/>
</dbReference>
<dbReference type="PANTHER" id="PTHR11051">
    <property type="entry name" value="GLYCOSYL HYDROLASE-RELATED"/>
    <property type="match status" value="1"/>
</dbReference>
<dbReference type="PIRSF" id="PIRSF036289">
    <property type="entry name" value="Glycosyl_hydrolase_malt_phosph"/>
    <property type="match status" value="1"/>
</dbReference>
<dbReference type="Pfam" id="PF03633">
    <property type="entry name" value="Glyco_hydro_65C"/>
    <property type="match status" value="1"/>
</dbReference>
<dbReference type="Pfam" id="PF03632">
    <property type="entry name" value="Glyco_hydro_65m"/>
    <property type="match status" value="1"/>
</dbReference>
<reference evidence="9 10" key="1">
    <citation type="journal article" date="2009" name="Stand. Genomic Sci.">
        <title>Complete genome sequence of Kytococcus sedentarius type strain (541).</title>
        <authorList>
            <person name="Sims D."/>
            <person name="Brettin T."/>
            <person name="Detter J.C."/>
            <person name="Han C."/>
            <person name="Lapidus A."/>
            <person name="Copeland A."/>
            <person name="Glavina Del Rio T."/>
            <person name="Nolan M."/>
            <person name="Chen F."/>
            <person name="Lucas S."/>
            <person name="Tice H."/>
            <person name="Cheng J.F."/>
            <person name="Bruce D."/>
            <person name="Goodwin L."/>
            <person name="Pitluck S."/>
            <person name="Ovchinnikova G."/>
            <person name="Pati A."/>
            <person name="Ivanova N."/>
            <person name="Mavrommatis K."/>
            <person name="Chen A."/>
            <person name="Palaniappan K."/>
            <person name="D'haeseleer P."/>
            <person name="Chain P."/>
            <person name="Bristow J."/>
            <person name="Eisen J.A."/>
            <person name="Markowitz V."/>
            <person name="Hugenholtz P."/>
            <person name="Schneider S."/>
            <person name="Goker M."/>
            <person name="Pukall R."/>
            <person name="Kyrpides N.C."/>
            <person name="Klenk H.P."/>
        </authorList>
    </citation>
    <scope>NUCLEOTIDE SEQUENCE [LARGE SCALE GENOMIC DNA]</scope>
    <source>
        <strain evidence="10">ATCC 14392 / DSM 20547 / JCM 11482 / CCUG 33030 / NBRC 15357 / NCTC 11040 / CCM 314 / 541</strain>
    </source>
</reference>
<feature type="binding site" evidence="4">
    <location>
        <begin position="631"/>
        <end position="632"/>
    </location>
    <ligand>
        <name>substrate</name>
    </ligand>
</feature>
<evidence type="ECO:0000259" key="7">
    <source>
        <dbReference type="Pfam" id="PF03633"/>
    </source>
</evidence>
<dbReference type="CAZy" id="GH65">
    <property type="family name" value="Glycoside Hydrolase Family 65"/>
</dbReference>
<dbReference type="Gene3D" id="1.50.10.10">
    <property type="match status" value="1"/>
</dbReference>
<evidence type="ECO:0000256" key="2">
    <source>
        <dbReference type="ARBA" id="ARBA00023295"/>
    </source>
</evidence>
<feature type="region of interest" description="Disordered" evidence="5">
    <location>
        <begin position="1"/>
        <end position="22"/>
    </location>
</feature>
<proteinExistence type="inferred from homology"/>
<dbReference type="GO" id="GO:0005975">
    <property type="term" value="P:carbohydrate metabolic process"/>
    <property type="evidence" value="ECO:0007669"/>
    <property type="project" value="InterPro"/>
</dbReference>
<evidence type="ECO:0000256" key="1">
    <source>
        <dbReference type="ARBA" id="ARBA00006768"/>
    </source>
</evidence>
<dbReference type="GO" id="GO:0016757">
    <property type="term" value="F:glycosyltransferase activity"/>
    <property type="evidence" value="ECO:0007669"/>
    <property type="project" value="UniProtKB-ARBA"/>
</dbReference>
<keyword evidence="2" id="KW-0326">Glycosidase</keyword>
<dbReference type="InterPro" id="IPR005195">
    <property type="entry name" value="Glyco_hydro_65_M"/>
</dbReference>
<dbReference type="GO" id="GO:0030246">
    <property type="term" value="F:carbohydrate binding"/>
    <property type="evidence" value="ECO:0007669"/>
    <property type="project" value="InterPro"/>
</dbReference>
<evidence type="ECO:0000259" key="8">
    <source>
        <dbReference type="Pfam" id="PF03636"/>
    </source>
</evidence>
<dbReference type="InterPro" id="IPR012341">
    <property type="entry name" value="6hp_glycosidase-like_sf"/>
</dbReference>
<evidence type="ECO:0000256" key="4">
    <source>
        <dbReference type="PIRSR" id="PIRSR036289-51"/>
    </source>
</evidence>
<organism evidence="9 10">
    <name type="scientific">Kytococcus sedentarius (strain ATCC 14392 / DSM 20547 / JCM 11482 / CCUG 33030 / NBRC 15357 / NCTC 11040 / CCM 314 / 541)</name>
    <name type="common">Micrococcus sedentarius</name>
    <dbReference type="NCBI Taxonomy" id="478801"/>
    <lineage>
        <taxon>Bacteria</taxon>
        <taxon>Bacillati</taxon>
        <taxon>Actinomycetota</taxon>
        <taxon>Actinomycetes</taxon>
        <taxon>Micrococcales</taxon>
        <taxon>Kytococcaceae</taxon>
        <taxon>Kytococcus</taxon>
    </lineage>
</organism>
<feature type="domain" description="Glycoside hydrolase family 65 central catalytic" evidence="6">
    <location>
        <begin position="356"/>
        <end position="718"/>
    </location>
</feature>
<dbReference type="InterPro" id="IPR008928">
    <property type="entry name" value="6-hairpin_glycosidase_sf"/>
</dbReference>
<protein>
    <submittedName>
        <fullName evidence="9">Trehalose/maltose hydrolase or phosphorylase</fullName>
    </submittedName>
</protein>
<dbReference type="Pfam" id="PF03636">
    <property type="entry name" value="Glyco_hydro_65N"/>
    <property type="match status" value="1"/>
</dbReference>
<dbReference type="InterPro" id="IPR017045">
    <property type="entry name" value="Malt_Pase/Glycosyl_Hdrlase"/>
</dbReference>
<evidence type="ECO:0000313" key="10">
    <source>
        <dbReference type="Proteomes" id="UP000006666"/>
    </source>
</evidence>
<evidence type="ECO:0000259" key="6">
    <source>
        <dbReference type="Pfam" id="PF03632"/>
    </source>
</evidence>
<name>C7NKW0_KYTSD</name>
<dbReference type="Gene3D" id="2.60.420.10">
    <property type="entry name" value="Maltose phosphorylase, domain 3"/>
    <property type="match status" value="1"/>
</dbReference>
<dbReference type="InterPro" id="IPR005194">
    <property type="entry name" value="Glyco_hydro_65_C"/>
</dbReference>
<evidence type="ECO:0000256" key="3">
    <source>
        <dbReference type="PIRSR" id="PIRSR036289-50"/>
    </source>
</evidence>
<feature type="active site" description="Proton donor" evidence="3">
    <location>
        <position position="519"/>
    </location>
</feature>
<keyword evidence="9" id="KW-0378">Hydrolase</keyword>
<dbReference type="EMBL" id="CP001686">
    <property type="protein sequence ID" value="ACV07051.1"/>
    <property type="molecule type" value="Genomic_DNA"/>
</dbReference>
<dbReference type="STRING" id="478801.Ksed_20570"/>
<gene>
    <name evidence="9" type="ordered locus">Ksed_20570</name>
</gene>
<dbReference type="InterPro" id="IPR011013">
    <property type="entry name" value="Gal_mutarotase_sf_dom"/>
</dbReference>
<feature type="domain" description="Glycoside hydrolase family 65 N-terminal" evidence="8">
    <location>
        <begin position="34"/>
        <end position="299"/>
    </location>
</feature>
<dbReference type="InterPro" id="IPR005196">
    <property type="entry name" value="Glyco_hydro_65_N"/>
</dbReference>
<dbReference type="InterPro" id="IPR037018">
    <property type="entry name" value="GH65_N"/>
</dbReference>
<evidence type="ECO:0000313" key="9">
    <source>
        <dbReference type="EMBL" id="ACV07051.1"/>
    </source>
</evidence>